<dbReference type="RefSeq" id="XP_020114419.1">
    <property type="nucleotide sequence ID" value="XM_020258830.1"/>
</dbReference>
<feature type="compositionally biased region" description="Polar residues" evidence="2">
    <location>
        <begin position="715"/>
        <end position="725"/>
    </location>
</feature>
<dbReference type="GO" id="GO:0003723">
    <property type="term" value="F:RNA binding"/>
    <property type="evidence" value="ECO:0007669"/>
    <property type="project" value="UniProtKB-UniRule"/>
</dbReference>
<dbReference type="Gramene" id="Aco020597.1.mrna1">
    <property type="protein sequence ID" value="Aco020597.1.mrna1"/>
    <property type="gene ID" value="Aco020597.1.path1"/>
</dbReference>
<dbReference type="InterPro" id="IPR035979">
    <property type="entry name" value="RBD_domain_sf"/>
</dbReference>
<feature type="compositionally biased region" description="Basic and acidic residues" evidence="2">
    <location>
        <begin position="376"/>
        <end position="391"/>
    </location>
</feature>
<dbReference type="InterPro" id="IPR000504">
    <property type="entry name" value="RRM_dom"/>
</dbReference>
<dbReference type="PANTHER" id="PTHR21494:SF2">
    <property type="entry name" value="NUCLEIC ACID BINDING PROTEIN"/>
    <property type="match status" value="1"/>
</dbReference>
<feature type="compositionally biased region" description="Pro residues" evidence="2">
    <location>
        <begin position="908"/>
        <end position="940"/>
    </location>
</feature>
<dbReference type="Proteomes" id="UP000515123">
    <property type="component" value="Linkage group 23"/>
</dbReference>
<feature type="region of interest" description="Disordered" evidence="2">
    <location>
        <begin position="795"/>
        <end position="821"/>
    </location>
</feature>
<keyword evidence="4" id="KW-1185">Reference proteome</keyword>
<evidence type="ECO:0000313" key="4">
    <source>
        <dbReference type="Proteomes" id="UP000515123"/>
    </source>
</evidence>
<gene>
    <name evidence="5" type="primary">LOC109728432</name>
</gene>
<feature type="region of interest" description="Disordered" evidence="2">
    <location>
        <begin position="908"/>
        <end position="943"/>
    </location>
</feature>
<evidence type="ECO:0000259" key="3">
    <source>
        <dbReference type="PROSITE" id="PS50102"/>
    </source>
</evidence>
<dbReference type="InterPro" id="IPR012677">
    <property type="entry name" value="Nucleotide-bd_a/b_plait_sf"/>
</dbReference>
<dbReference type="Gene3D" id="3.30.70.330">
    <property type="match status" value="1"/>
</dbReference>
<feature type="region of interest" description="Disordered" evidence="2">
    <location>
        <begin position="1"/>
        <end position="33"/>
    </location>
</feature>
<dbReference type="InterPro" id="IPR012921">
    <property type="entry name" value="SPOC_C"/>
</dbReference>
<dbReference type="CDD" id="cd00590">
    <property type="entry name" value="RRM_SF"/>
    <property type="match status" value="1"/>
</dbReference>
<accession>A0A6P5H334</accession>
<keyword evidence="1" id="KW-0694">RNA-binding</keyword>
<evidence type="ECO:0000256" key="1">
    <source>
        <dbReference type="PROSITE-ProRule" id="PRU00176"/>
    </source>
</evidence>
<proteinExistence type="predicted"/>
<reference evidence="4" key="1">
    <citation type="journal article" date="2015" name="Nat. Genet.">
        <title>The pineapple genome and the evolution of CAM photosynthesis.</title>
        <authorList>
            <person name="Ming R."/>
            <person name="VanBuren R."/>
            <person name="Wai C.M."/>
            <person name="Tang H."/>
            <person name="Schatz M.C."/>
            <person name="Bowers J.E."/>
            <person name="Lyons E."/>
            <person name="Wang M.L."/>
            <person name="Chen J."/>
            <person name="Biggers E."/>
            <person name="Zhang J."/>
            <person name="Huang L."/>
            <person name="Zhang L."/>
            <person name="Miao W."/>
            <person name="Zhang J."/>
            <person name="Ye Z."/>
            <person name="Miao C."/>
            <person name="Lin Z."/>
            <person name="Wang H."/>
            <person name="Zhou H."/>
            <person name="Yim W.C."/>
            <person name="Priest H.D."/>
            <person name="Zheng C."/>
            <person name="Woodhouse M."/>
            <person name="Edger P.P."/>
            <person name="Guyot R."/>
            <person name="Guo H.B."/>
            <person name="Guo H."/>
            <person name="Zheng G."/>
            <person name="Singh R."/>
            <person name="Sharma A."/>
            <person name="Min X."/>
            <person name="Zheng Y."/>
            <person name="Lee H."/>
            <person name="Gurtowski J."/>
            <person name="Sedlazeck F.J."/>
            <person name="Harkess A."/>
            <person name="McKain M.R."/>
            <person name="Liao Z."/>
            <person name="Fang J."/>
            <person name="Liu J."/>
            <person name="Zhang X."/>
            <person name="Zhang Q."/>
            <person name="Hu W."/>
            <person name="Qin Y."/>
            <person name="Wang K."/>
            <person name="Chen L.Y."/>
            <person name="Shirley N."/>
            <person name="Lin Y.R."/>
            <person name="Liu L.Y."/>
            <person name="Hernandez A.G."/>
            <person name="Wright C.L."/>
            <person name="Bulone V."/>
            <person name="Tuskan G.A."/>
            <person name="Heath K."/>
            <person name="Zee F."/>
            <person name="Moore P.H."/>
            <person name="Sunkar R."/>
            <person name="Leebens-Mack J.H."/>
            <person name="Mockler T."/>
            <person name="Bennetzen J.L."/>
            <person name="Freeling M."/>
            <person name="Sankoff D."/>
            <person name="Paterson A.H."/>
            <person name="Zhu X."/>
            <person name="Yang X."/>
            <person name="Smith J.A."/>
            <person name="Cushman J.C."/>
            <person name="Paull R.E."/>
            <person name="Yu Q."/>
        </authorList>
    </citation>
    <scope>NUCLEOTIDE SEQUENCE [LARGE SCALE GENOMIC DNA]</scope>
    <source>
        <strain evidence="4">cv. F153</strain>
    </source>
</reference>
<dbReference type="PANTHER" id="PTHR21494">
    <property type="entry name" value="ACTIVATING SIGNAL COINTEGRATOR 1 COMPLEX SUBUNIT 2 ASC-1 COMPLEX SUBUNIT P100"/>
    <property type="match status" value="1"/>
</dbReference>
<dbReference type="SMART" id="SM00360">
    <property type="entry name" value="RRM"/>
    <property type="match status" value="1"/>
</dbReference>
<dbReference type="OrthoDB" id="5577209at2759"/>
<dbReference type="GeneID" id="109728432"/>
<reference evidence="5" key="2">
    <citation type="submission" date="2025-08" db="UniProtKB">
        <authorList>
            <consortium name="RefSeq"/>
        </authorList>
    </citation>
    <scope>IDENTIFICATION</scope>
    <source>
        <tissue evidence="5">Leaf</tissue>
    </source>
</reference>
<dbReference type="CDD" id="cd21546">
    <property type="entry name" value="SPOC_FPA-like"/>
    <property type="match status" value="1"/>
</dbReference>
<feature type="region of interest" description="Disordered" evidence="2">
    <location>
        <begin position="670"/>
        <end position="730"/>
    </location>
</feature>
<feature type="compositionally biased region" description="Polar residues" evidence="2">
    <location>
        <begin position="392"/>
        <end position="407"/>
    </location>
</feature>
<feature type="region of interest" description="Disordered" evidence="2">
    <location>
        <begin position="373"/>
        <end position="407"/>
    </location>
</feature>
<name>A0A6P5H334_ANACO</name>
<feature type="compositionally biased region" description="Pro residues" evidence="2">
    <location>
        <begin position="20"/>
        <end position="30"/>
    </location>
</feature>
<feature type="domain" description="RRM" evidence="3">
    <location>
        <begin position="515"/>
        <end position="587"/>
    </location>
</feature>
<dbReference type="SUPFAM" id="SSF54928">
    <property type="entry name" value="RNA-binding domain, RBD"/>
    <property type="match status" value="1"/>
</dbReference>
<evidence type="ECO:0000256" key="2">
    <source>
        <dbReference type="SAM" id="MobiDB-lite"/>
    </source>
</evidence>
<sequence>MASAAEPPPKKRRIFDATADPPPPPPPPPSQEEILRKRRNKEEIRSLFELYRRIQLCVAKKDRTLMPDLEQAYLSLITASRGCTSVQRIVAELIPRYASFCPTALEAAAKVSINMYNWNLAIIMKEEDTDGVAYQTAKACIFGLFDICCTASYEAPTSSIIQGICAQVFLSVLTFFVSTFEGKDIFQIGTRKIQNLQEPMEFLNELKQEYVDADEPALYKLFELRALCLLSIFISFPKNLLAACFEILLSGGTDLLLYNGGVYFLSQVTSYLNIGDVNHDLDKTIDRDSLCTDSSVNNADSKGTSDVKLVASDSCSPQKSMLQSYNCYMTMAISRDPSLRGWVFSRYQKLCESRRSEVVPEISSHLEKALGSLSDATRETHREESNKDNFDTAKTINSPNNPSLVNKSSIHESKMDHALGVYDASSNDSKKENKKRFNSLDRGSINERKGLVPTENLERGNSKDLSPIKTCTPKESMSNKLRIDVQSLDQEKYSSDQIFYFDGDTQSRDVISATKLLWVGSLGNNTSETVIRSHFESFGPLEQVLRCPAKNFALVEYKNVMDAVKARKYMHGSSLWGGCLKVKFLDSGLGSRGWVSGLAVGESSHVYIGNVMSHREKDEMLHELMVVGLRKPHSVTDLKSENALLIEFGTAEEGAIAMAHIRHRCRAAGSHVDPRAGNSGRTSVLHCSSSESGNQAELRDRVFLHREEQQKTPRKLNSSEYSSSHGDIYSPGYESKPANFYTSSSTSRSYNSIGELVSPRLNMEKPGIHGLSELPFQSNWTVASSSEVLDAGSRKFDGYSRNNPMDPSFHGPSASGGSKQELDAKLSVQRTLMGPPGPPHGGPIIPPPVPTSFFRPIHPPINHISISITTPNENFRLNPSAPLPFIPSSITPLSQLVVPVPPLSGMAPPPRPPLDLPQPLPSPPPAPVSRPPFVPPPPNSSPQQNCIESFNSQYRWEGSLSKSGVHYCTIYAIREDSDACRYSNGVSEPIVWPARLDVTKRTDFRHVKTTFGNTPPNRREVCRLLPSSSGDHKGLRDFISYLKQRECAGVIKIPAAKNVWPRLLFILPHSADICTMLAINPLPAESLVALVLPKETNSEPV</sequence>
<dbReference type="Pfam" id="PF00076">
    <property type="entry name" value="RRM_1"/>
    <property type="match status" value="1"/>
</dbReference>
<dbReference type="GO" id="GO:0043130">
    <property type="term" value="F:ubiquitin binding"/>
    <property type="evidence" value="ECO:0007669"/>
    <property type="project" value="TreeGrafter"/>
</dbReference>
<dbReference type="InterPro" id="IPR052586">
    <property type="entry name" value="ASCC2"/>
</dbReference>
<dbReference type="Pfam" id="PF07744">
    <property type="entry name" value="SPOC"/>
    <property type="match status" value="1"/>
</dbReference>
<feature type="compositionally biased region" description="Basic and acidic residues" evidence="2">
    <location>
        <begin position="697"/>
        <end position="711"/>
    </location>
</feature>
<feature type="region of interest" description="Disordered" evidence="2">
    <location>
        <begin position="421"/>
        <end position="473"/>
    </location>
</feature>
<dbReference type="PROSITE" id="PS50102">
    <property type="entry name" value="RRM"/>
    <property type="match status" value="1"/>
</dbReference>
<feature type="compositionally biased region" description="Basic and acidic residues" evidence="2">
    <location>
        <begin position="444"/>
        <end position="462"/>
    </location>
</feature>
<organism evidence="4 5">
    <name type="scientific">Ananas comosus</name>
    <name type="common">Pineapple</name>
    <name type="synonym">Ananas ananas</name>
    <dbReference type="NCBI Taxonomy" id="4615"/>
    <lineage>
        <taxon>Eukaryota</taxon>
        <taxon>Viridiplantae</taxon>
        <taxon>Streptophyta</taxon>
        <taxon>Embryophyta</taxon>
        <taxon>Tracheophyta</taxon>
        <taxon>Spermatophyta</taxon>
        <taxon>Magnoliopsida</taxon>
        <taxon>Liliopsida</taxon>
        <taxon>Poales</taxon>
        <taxon>Bromeliaceae</taxon>
        <taxon>Bromelioideae</taxon>
        <taxon>Ananas</taxon>
    </lineage>
</organism>
<dbReference type="AlphaFoldDB" id="A0A6P5H334"/>
<protein>
    <submittedName>
        <fullName evidence="5">Uncharacterized protein LOC109728432</fullName>
    </submittedName>
</protein>
<evidence type="ECO:0000313" key="5">
    <source>
        <dbReference type="RefSeq" id="XP_020114419.1"/>
    </source>
</evidence>
<feature type="compositionally biased region" description="Polar residues" evidence="2">
    <location>
        <begin position="679"/>
        <end position="695"/>
    </location>
</feature>